<keyword evidence="8" id="KW-1185">Reference proteome</keyword>
<organism evidence="7 8">
    <name type="scientific">Phaeovulum vinaykumarii</name>
    <dbReference type="NCBI Taxonomy" id="407234"/>
    <lineage>
        <taxon>Bacteria</taxon>
        <taxon>Pseudomonadati</taxon>
        <taxon>Pseudomonadota</taxon>
        <taxon>Alphaproteobacteria</taxon>
        <taxon>Rhodobacterales</taxon>
        <taxon>Paracoccaceae</taxon>
        <taxon>Phaeovulum</taxon>
    </lineage>
</organism>
<protein>
    <recommendedName>
        <fullName evidence="5">Magnesium protoporphyrin IX methyltransferase</fullName>
        <ecNumber evidence="5">2.1.1.11</ecNumber>
    </recommendedName>
</protein>
<evidence type="ECO:0000256" key="5">
    <source>
        <dbReference type="NCBIfam" id="TIGR02021"/>
    </source>
</evidence>
<dbReference type="InterPro" id="IPR010940">
    <property type="entry name" value="Mg_prot_MeTrfase_C"/>
</dbReference>
<dbReference type="PROSITE" id="PS51556">
    <property type="entry name" value="SAM_MT_MG_PIX"/>
    <property type="match status" value="1"/>
</dbReference>
<dbReference type="OrthoDB" id="9765084at2"/>
<dbReference type="Proteomes" id="UP000186098">
    <property type="component" value="Unassembled WGS sequence"/>
</dbReference>
<evidence type="ECO:0000256" key="1">
    <source>
        <dbReference type="ARBA" id="ARBA00022603"/>
    </source>
</evidence>
<name>A0A1N7L3J2_9RHOB</name>
<keyword evidence="2 7" id="KW-0808">Transferase</keyword>
<evidence type="ECO:0000256" key="2">
    <source>
        <dbReference type="ARBA" id="ARBA00022679"/>
    </source>
</evidence>
<dbReference type="AlphaFoldDB" id="A0A1N7L3J2"/>
<dbReference type="PANTHER" id="PTHR43464">
    <property type="entry name" value="METHYLTRANSFERASE"/>
    <property type="match status" value="1"/>
</dbReference>
<feature type="domain" description="Magnesium-protoporphyrin IX methyltransferase C-terminal" evidence="6">
    <location>
        <begin position="129"/>
        <end position="226"/>
    </location>
</feature>
<dbReference type="SUPFAM" id="SSF53335">
    <property type="entry name" value="S-adenosyl-L-methionine-dependent methyltransferases"/>
    <property type="match status" value="1"/>
</dbReference>
<evidence type="ECO:0000259" key="6">
    <source>
        <dbReference type="Pfam" id="PF07109"/>
    </source>
</evidence>
<dbReference type="InterPro" id="IPR029063">
    <property type="entry name" value="SAM-dependent_MTases_sf"/>
</dbReference>
<reference evidence="8" key="1">
    <citation type="submission" date="2017-01" db="EMBL/GenBank/DDBJ databases">
        <authorList>
            <person name="Varghese N."/>
            <person name="Submissions S."/>
        </authorList>
    </citation>
    <scope>NUCLEOTIDE SEQUENCE [LARGE SCALE GENOMIC DNA]</scope>
    <source>
        <strain evidence="8">DSM 18714</strain>
    </source>
</reference>
<dbReference type="EMBL" id="FTOM01000002">
    <property type="protein sequence ID" value="SIS68435.1"/>
    <property type="molecule type" value="Genomic_DNA"/>
</dbReference>
<keyword evidence="4" id="KW-0694">RNA-binding</keyword>
<dbReference type="InterPro" id="IPR010251">
    <property type="entry name" value="Mg_prot_MeTrfase"/>
</dbReference>
<dbReference type="NCBIfam" id="TIGR02021">
    <property type="entry name" value="BchM-ChlM"/>
    <property type="match status" value="1"/>
</dbReference>
<dbReference type="STRING" id="407234.SAMN05421795_102515"/>
<keyword evidence="1 7" id="KW-0489">Methyltransferase</keyword>
<dbReference type="GO" id="GO:0003723">
    <property type="term" value="F:RNA binding"/>
    <property type="evidence" value="ECO:0007669"/>
    <property type="project" value="UniProtKB-KW"/>
</dbReference>
<dbReference type="GO" id="GO:0015995">
    <property type="term" value="P:chlorophyll biosynthetic process"/>
    <property type="evidence" value="ECO:0007669"/>
    <property type="project" value="UniProtKB-UniRule"/>
</dbReference>
<evidence type="ECO:0000256" key="4">
    <source>
        <dbReference type="ARBA" id="ARBA00022884"/>
    </source>
</evidence>
<accession>A0A1N7L3J2</accession>
<evidence type="ECO:0000313" key="8">
    <source>
        <dbReference type="Proteomes" id="UP000186098"/>
    </source>
</evidence>
<gene>
    <name evidence="7" type="ORF">SAMN05421795_102515</name>
</gene>
<dbReference type="EC" id="2.1.1.11" evidence="5"/>
<dbReference type="CDD" id="cd02440">
    <property type="entry name" value="AdoMet_MTases"/>
    <property type="match status" value="1"/>
</dbReference>
<dbReference type="GO" id="GO:0032259">
    <property type="term" value="P:methylation"/>
    <property type="evidence" value="ECO:0007669"/>
    <property type="project" value="UniProtKB-KW"/>
</dbReference>
<dbReference type="GO" id="GO:0046406">
    <property type="term" value="F:magnesium protoporphyrin IX methyltransferase activity"/>
    <property type="evidence" value="ECO:0007669"/>
    <property type="project" value="UniProtKB-UniRule"/>
</dbReference>
<dbReference type="Pfam" id="PF00398">
    <property type="entry name" value="RrnaAD"/>
    <property type="match status" value="1"/>
</dbReference>
<dbReference type="PANTHER" id="PTHR43464:SF19">
    <property type="entry name" value="UBIQUINONE BIOSYNTHESIS O-METHYLTRANSFERASE, MITOCHONDRIAL"/>
    <property type="match status" value="1"/>
</dbReference>
<dbReference type="Gene3D" id="3.40.50.150">
    <property type="entry name" value="Vaccinia Virus protein VP39"/>
    <property type="match status" value="1"/>
</dbReference>
<sequence>MNSYDRTRERLEHYFDRTAARTWERLTSDAPVSGIRQTVREGRDKMRASMMARLPEDMTGLRVLDAGCGAGPMTQELAARGAEVVAIDISPQLLEVAKKRLSPEHAARVTFIAGDMLSPDLGEFDYVMSMDSLIHYTAPDIAAALVKLAARTRHAVIFTLAPKTPMLQVMHMVGKLFPRSDRSPEIIPHSRADILAALEAAGMTPTLTEVAEIRRGFYISLALELRP</sequence>
<evidence type="ECO:0000256" key="3">
    <source>
        <dbReference type="ARBA" id="ARBA00022691"/>
    </source>
</evidence>
<dbReference type="Pfam" id="PF07109">
    <property type="entry name" value="Mg-por_mtran_C"/>
    <property type="match status" value="1"/>
</dbReference>
<dbReference type="RefSeq" id="WP_076364342.1">
    <property type="nucleotide sequence ID" value="NZ_FTOM01000002.1"/>
</dbReference>
<keyword evidence="3" id="KW-0949">S-adenosyl-L-methionine</keyword>
<evidence type="ECO:0000313" key="7">
    <source>
        <dbReference type="EMBL" id="SIS68435.1"/>
    </source>
</evidence>
<dbReference type="InterPro" id="IPR001737">
    <property type="entry name" value="KsgA/Erm"/>
</dbReference>
<proteinExistence type="predicted"/>